<feature type="domain" description="E3 ubiquitin-protein ligase UBR-like C-terminal" evidence="3">
    <location>
        <begin position="564"/>
        <end position="1004"/>
    </location>
</feature>
<protein>
    <recommendedName>
        <fullName evidence="1">E3 ubiquitin-protein ligase</fullName>
        <ecNumber evidence="1">2.3.2.27</ecNumber>
    </recommendedName>
</protein>
<comment type="function">
    <text evidence="1">Ubiquitin ligase protein which is a component of the N-end rule pathway. Recognizes and binds to proteins bearing specific N-terminal residues that are destabilizing according to the N-end rule, leading to their ubiquitination and subsequent degradation.</text>
</comment>
<dbReference type="Pfam" id="PF18995">
    <property type="entry name" value="PRT6_C"/>
    <property type="match status" value="1"/>
</dbReference>
<dbReference type="GeneID" id="106810187"/>
<comment type="pathway">
    <text evidence="1">Protein modification; protein ubiquitination.</text>
</comment>
<evidence type="ECO:0000256" key="1">
    <source>
        <dbReference type="RuleBase" id="RU366018"/>
    </source>
</evidence>
<dbReference type="InterPro" id="IPR044046">
    <property type="entry name" value="E3_ligase_UBR-like_C"/>
</dbReference>
<feature type="region of interest" description="Disordered" evidence="2">
    <location>
        <begin position="237"/>
        <end position="258"/>
    </location>
</feature>
<keyword evidence="1" id="KW-0863">Zinc-finger</keyword>
<reference evidence="5" key="1">
    <citation type="submission" date="2025-08" db="UniProtKB">
        <authorList>
            <consortium name="RefSeq"/>
        </authorList>
    </citation>
    <scope>IDENTIFICATION</scope>
</reference>
<dbReference type="EC" id="2.3.2.27" evidence="1"/>
<organism evidence="4 5">
    <name type="scientific">Priapulus caudatus</name>
    <name type="common">Priapulid worm</name>
    <dbReference type="NCBI Taxonomy" id="37621"/>
    <lineage>
        <taxon>Eukaryota</taxon>
        <taxon>Metazoa</taxon>
        <taxon>Ecdysozoa</taxon>
        <taxon>Scalidophora</taxon>
        <taxon>Priapulida</taxon>
        <taxon>Priapulimorpha</taxon>
        <taxon>Priapulimorphida</taxon>
        <taxon>Priapulidae</taxon>
        <taxon>Priapulus</taxon>
    </lineage>
</organism>
<dbReference type="RefSeq" id="XP_014668957.1">
    <property type="nucleotide sequence ID" value="XM_014813471.1"/>
</dbReference>
<keyword evidence="1" id="KW-0833">Ubl conjugation pathway</keyword>
<keyword evidence="1" id="KW-0808">Transferase</keyword>
<feature type="region of interest" description="Disordered" evidence="2">
    <location>
        <begin position="336"/>
        <end position="357"/>
    </location>
</feature>
<proteinExistence type="inferred from homology"/>
<evidence type="ECO:0000313" key="5">
    <source>
        <dbReference type="RefSeq" id="XP_014668957.1"/>
    </source>
</evidence>
<dbReference type="PANTHER" id="PTHR21497:SF39">
    <property type="entry name" value="E3 UBIQUITIN-PROTEIN LIGASE UBR3"/>
    <property type="match status" value="1"/>
</dbReference>
<name>A0ABM1E9T6_PRICU</name>
<keyword evidence="1" id="KW-0862">Zinc</keyword>
<dbReference type="Proteomes" id="UP000695022">
    <property type="component" value="Unplaced"/>
</dbReference>
<evidence type="ECO:0000256" key="2">
    <source>
        <dbReference type="SAM" id="MobiDB-lite"/>
    </source>
</evidence>
<gene>
    <name evidence="5" type="primary">LOC106810187</name>
</gene>
<accession>A0ABM1E9T6</accession>
<dbReference type="PANTHER" id="PTHR21497">
    <property type="entry name" value="UBIQUITIN LIGASE E3 ALPHA-RELATED"/>
    <property type="match status" value="1"/>
</dbReference>
<keyword evidence="4" id="KW-1185">Reference proteome</keyword>
<comment type="catalytic activity">
    <reaction evidence="1">
        <text>S-ubiquitinyl-[E2 ubiquitin-conjugating enzyme]-L-cysteine + [acceptor protein]-L-lysine = [E2 ubiquitin-conjugating enzyme]-L-cysteine + N(6)-ubiquitinyl-[acceptor protein]-L-lysine.</text>
        <dbReference type="EC" id="2.3.2.27"/>
    </reaction>
</comment>
<evidence type="ECO:0000259" key="3">
    <source>
        <dbReference type="Pfam" id="PF18995"/>
    </source>
</evidence>
<keyword evidence="1" id="KW-0479">Metal-binding</keyword>
<comment type="similarity">
    <text evidence="1">Belongs to the E3 ubiquitin-protein ligase UBR1-like family.</text>
</comment>
<feature type="compositionally biased region" description="Polar residues" evidence="2">
    <location>
        <begin position="239"/>
        <end position="250"/>
    </location>
</feature>
<dbReference type="InterPro" id="IPR039164">
    <property type="entry name" value="UBR1-like"/>
</dbReference>
<sequence length="1021" mass="115295">MNRYNQYLQQEGKFSGTHTAWPPFRLPGARLPTYWRLPNLLHCKTMHALIFTILYKAVHEPNVSEPIIYLCIFLLEMAVKTTCIVVQEQITVAHKVPDLRYDAWFPSNSIFTNIQHTIRGVSTHKEISEFDREIAILDKIERSAQQFLAAHGVKDYDVASAMPPSAADDDSDNSLEEVCGSPNLRPDGPLAGPSVPMEMDHLRSSTPPVEETVEVNESILSLLIKLHSKLSEKKCSYVPRSQQHAKSSMGGTEESRIGDGPHFVGQLLNKIAALSMTCAKSIEDICEQMKPKTAAGSMSDMDKEERKKKVRERQKKLMEEFAGKQKKFLEQTMEYEEATEASKENEQMEGQADEEEGGVQEYDCVICGQTTASTEERPVGMVTLLQATSVLGHRTHCITGDGRTLPLDEKPCFFHNNDCGTAMDIRLASLQRHFDDKSCLLSMNIGWEGGVFVQTCGHHLHLDCLCSYIESLKNEHVHEAHRSFEPDKGEYLCPLCRQLANGVLPCRPLPREENFSVVPGYTDMHKLAKDVMDLLQRDNQQPNPSSELYKSMTTMMQDLTNATYPKYRNYSKVPCNESIFLFLSSIARTNLELELLQKGGSMCNRNLALPPLSAPTRKMCTGALMRVLGLHAKVMQPNHFILLWSSVTRIPASEDITSVALAEQPLPLLLQDPTTLLIHLVLMLPLGINKAYYTCIVRSLYNVQVVQALAILSCDLTDSEREAWRQKTSSHNPVEQALGEVISHLIYSCLYEASDETVETSVTLTHAIWTEQSVESSTRVMILPYLRTAAMLLCHLYGDELPGVKNAEEEFVCLAVYLGLCTQSSVDVDVSCMSMMQWTYNKPPYTIRNWCHQFNSFVNKNPSAGKSLMLRRFAWCLPALLRLPNEYDKIFTYYRTKQCYKCSSVPKEPAVCLICGMFVCMRDKCCKQQSAMECVQHSVDCGAGTGVFLAINSSLVIVISGARAGIWGSVYLDSFGEEDRDLRRGKPLYLSDVRYRLLEQQWINHSFDRTVKKWIWHRDNL</sequence>
<evidence type="ECO:0000313" key="4">
    <source>
        <dbReference type="Proteomes" id="UP000695022"/>
    </source>
</evidence>